<dbReference type="InterPro" id="IPR024935">
    <property type="entry name" value="Rubredoxin_dom"/>
</dbReference>
<evidence type="ECO:0000313" key="12">
    <source>
        <dbReference type="EMBL" id="KEZ78223.1"/>
    </source>
</evidence>
<evidence type="ECO:0000313" key="13">
    <source>
        <dbReference type="Proteomes" id="UP000028302"/>
    </source>
</evidence>
<dbReference type="STRING" id="1304275.C41B8_06547"/>
<dbReference type="PRINTS" id="PR00163">
    <property type="entry name" value="RUBREDOXIN"/>
</dbReference>
<dbReference type="eggNOG" id="COG1773">
    <property type="taxonomic scope" value="Bacteria"/>
</dbReference>
<dbReference type="InterPro" id="IPR050526">
    <property type="entry name" value="Rubredoxin_ET"/>
</dbReference>
<feature type="region of interest" description="Disordered" evidence="10">
    <location>
        <begin position="18"/>
        <end position="37"/>
    </location>
</feature>
<dbReference type="PATRIC" id="fig|1304275.5.peg.1339"/>
<dbReference type="OrthoDB" id="9800607at2"/>
<evidence type="ECO:0000256" key="4">
    <source>
        <dbReference type="ARBA" id="ARBA00022448"/>
    </source>
</evidence>
<feature type="binding site" evidence="9">
    <location>
        <position position="39"/>
    </location>
    <ligand>
        <name>Fe cation</name>
        <dbReference type="ChEBI" id="CHEBI:24875"/>
    </ligand>
</feature>
<dbReference type="PANTHER" id="PTHR47627:SF1">
    <property type="entry name" value="RUBREDOXIN-1-RELATED"/>
    <property type="match status" value="1"/>
</dbReference>
<keyword evidence="13" id="KW-1185">Reference proteome</keyword>
<dbReference type="InterPro" id="IPR024934">
    <property type="entry name" value="Rubredoxin-like_dom"/>
</dbReference>
<dbReference type="RefSeq" id="WP_037335711.1">
    <property type="nucleotide sequence ID" value="NZ_APNK01000006.1"/>
</dbReference>
<reference evidence="12 13" key="1">
    <citation type="submission" date="2013-03" db="EMBL/GenBank/DDBJ databases">
        <title>Salinisphaera hydrothermalis C41B8 Genome Sequencing.</title>
        <authorList>
            <person name="Li C."/>
            <person name="Lai Q."/>
            <person name="Shao Z."/>
        </authorList>
    </citation>
    <scope>NUCLEOTIDE SEQUENCE [LARGE SCALE GENOMIC DNA]</scope>
    <source>
        <strain evidence="12 13">C41B8</strain>
    </source>
</reference>
<comment type="pathway">
    <text evidence="2">Hydrocarbon metabolism; alkane degradation.</text>
</comment>
<sequence length="55" mass="6334">MKKWQCIVCGFEYDEAEGMPDEGIEPGTKWEDIPDDWTCPDCGAPKDDFEMMEVD</sequence>
<dbReference type="SUPFAM" id="SSF57802">
    <property type="entry name" value="Rubredoxin-like"/>
    <property type="match status" value="1"/>
</dbReference>
<feature type="binding site" evidence="9">
    <location>
        <position position="42"/>
    </location>
    <ligand>
        <name>Fe cation</name>
        <dbReference type="ChEBI" id="CHEBI:24875"/>
    </ligand>
</feature>
<comment type="caution">
    <text evidence="12">The sequence shown here is derived from an EMBL/GenBank/DDBJ whole genome shotgun (WGS) entry which is preliminary data.</text>
</comment>
<evidence type="ECO:0000259" key="11">
    <source>
        <dbReference type="PROSITE" id="PS50903"/>
    </source>
</evidence>
<evidence type="ECO:0000256" key="2">
    <source>
        <dbReference type="ARBA" id="ARBA00004933"/>
    </source>
</evidence>
<comment type="cofactor">
    <cofactor evidence="8 9">
        <name>Fe(3+)</name>
        <dbReference type="ChEBI" id="CHEBI:29034"/>
    </cofactor>
    <text evidence="8 9">Binds 1 Fe(3+) ion per subunit.</text>
</comment>
<dbReference type="PIRSF" id="PIRSF000071">
    <property type="entry name" value="Rubredoxin"/>
    <property type="match status" value="1"/>
</dbReference>
<dbReference type="InterPro" id="IPR018527">
    <property type="entry name" value="Rubredoxin_Fe_BS"/>
</dbReference>
<dbReference type="Proteomes" id="UP000028302">
    <property type="component" value="Unassembled WGS sequence"/>
</dbReference>
<evidence type="ECO:0000256" key="6">
    <source>
        <dbReference type="ARBA" id="ARBA00022982"/>
    </source>
</evidence>
<dbReference type="Gene3D" id="2.20.28.10">
    <property type="match status" value="1"/>
</dbReference>
<name>A0A084IND9_SALHC</name>
<evidence type="ECO:0000256" key="9">
    <source>
        <dbReference type="PIRSR" id="PIRSR000071-1"/>
    </source>
</evidence>
<evidence type="ECO:0000256" key="5">
    <source>
        <dbReference type="ARBA" id="ARBA00022723"/>
    </source>
</evidence>
<dbReference type="AlphaFoldDB" id="A0A084IND9"/>
<keyword evidence="4 8" id="KW-0813">Transport</keyword>
<keyword evidence="6 8" id="KW-0249">Electron transport</keyword>
<dbReference type="PANTHER" id="PTHR47627">
    <property type="entry name" value="RUBREDOXIN"/>
    <property type="match status" value="1"/>
</dbReference>
<dbReference type="GO" id="GO:0043448">
    <property type="term" value="P:alkane catabolic process"/>
    <property type="evidence" value="ECO:0007669"/>
    <property type="project" value="TreeGrafter"/>
</dbReference>
<dbReference type="GO" id="GO:0009055">
    <property type="term" value="F:electron transfer activity"/>
    <property type="evidence" value="ECO:0007669"/>
    <property type="project" value="InterPro"/>
</dbReference>
<dbReference type="PROSITE" id="PS00202">
    <property type="entry name" value="RUBREDOXIN"/>
    <property type="match status" value="1"/>
</dbReference>
<evidence type="ECO:0000256" key="8">
    <source>
        <dbReference type="PIRNR" id="PIRNR000071"/>
    </source>
</evidence>
<keyword evidence="7 8" id="KW-0408">Iron</keyword>
<dbReference type="Pfam" id="PF00301">
    <property type="entry name" value="Rubredoxin"/>
    <property type="match status" value="1"/>
</dbReference>
<dbReference type="GO" id="GO:0005506">
    <property type="term" value="F:iron ion binding"/>
    <property type="evidence" value="ECO:0007669"/>
    <property type="project" value="InterPro"/>
</dbReference>
<evidence type="ECO:0000256" key="7">
    <source>
        <dbReference type="ARBA" id="ARBA00023004"/>
    </source>
</evidence>
<dbReference type="PROSITE" id="PS50903">
    <property type="entry name" value="RUBREDOXIN_LIKE"/>
    <property type="match status" value="1"/>
</dbReference>
<proteinExistence type="inferred from homology"/>
<comment type="function">
    <text evidence="1">Involved in the hydrocarbon hydroxylating system, which transfers electrons from NADH to rubredoxin reductase and then through rubredoxin to alkane 1 monooxygenase.</text>
</comment>
<accession>A0A084IND9</accession>
<feature type="binding site" evidence="9">
    <location>
        <position position="9"/>
    </location>
    <ligand>
        <name>Fe cation</name>
        <dbReference type="ChEBI" id="CHEBI:24875"/>
    </ligand>
</feature>
<dbReference type="CDD" id="cd00730">
    <property type="entry name" value="rubredoxin"/>
    <property type="match status" value="1"/>
</dbReference>
<feature type="binding site" evidence="9">
    <location>
        <position position="6"/>
    </location>
    <ligand>
        <name>Fe cation</name>
        <dbReference type="ChEBI" id="CHEBI:24875"/>
    </ligand>
</feature>
<evidence type="ECO:0000256" key="10">
    <source>
        <dbReference type="SAM" id="MobiDB-lite"/>
    </source>
</evidence>
<comment type="similarity">
    <text evidence="3 8">Belongs to the rubredoxin family.</text>
</comment>
<feature type="domain" description="Rubredoxin-like" evidence="11">
    <location>
        <begin position="1"/>
        <end position="52"/>
    </location>
</feature>
<dbReference type="FunFam" id="2.20.28.10:FF:000001">
    <property type="entry name" value="Rubredoxin"/>
    <property type="match status" value="1"/>
</dbReference>
<dbReference type="EMBL" id="APNK01000006">
    <property type="protein sequence ID" value="KEZ78223.1"/>
    <property type="molecule type" value="Genomic_DNA"/>
</dbReference>
<keyword evidence="5 8" id="KW-0479">Metal-binding</keyword>
<evidence type="ECO:0000256" key="3">
    <source>
        <dbReference type="ARBA" id="ARBA00005337"/>
    </source>
</evidence>
<gene>
    <name evidence="12" type="ORF">C41B8_06547</name>
</gene>
<organism evidence="12 13">
    <name type="scientific">Salinisphaera hydrothermalis (strain C41B8)</name>
    <dbReference type="NCBI Taxonomy" id="1304275"/>
    <lineage>
        <taxon>Bacteria</taxon>
        <taxon>Pseudomonadati</taxon>
        <taxon>Pseudomonadota</taxon>
        <taxon>Gammaproteobacteria</taxon>
        <taxon>Salinisphaerales</taxon>
        <taxon>Salinisphaeraceae</taxon>
        <taxon>Salinisphaera</taxon>
    </lineage>
</organism>
<evidence type="ECO:0000256" key="1">
    <source>
        <dbReference type="ARBA" id="ARBA00002792"/>
    </source>
</evidence>
<dbReference type="InterPro" id="IPR024922">
    <property type="entry name" value="Rubredoxin"/>
</dbReference>
<protein>
    <recommendedName>
        <fullName evidence="8">Rubredoxin</fullName>
    </recommendedName>
</protein>